<dbReference type="Pfam" id="PF01454">
    <property type="entry name" value="MAGE"/>
    <property type="match status" value="1"/>
</dbReference>
<dbReference type="Proteomes" id="UP000235023">
    <property type="component" value="Unassembled WGS sequence"/>
</dbReference>
<evidence type="ECO:0000313" key="3">
    <source>
        <dbReference type="EMBL" id="PLN81345.1"/>
    </source>
</evidence>
<reference evidence="4" key="1">
    <citation type="submission" date="2017-12" db="EMBL/GenBank/DDBJ databases">
        <authorList>
            <consortium name="DOE Joint Genome Institute"/>
            <person name="Mondo S.J."/>
            <person name="Kjaerbolling I."/>
            <person name="Vesth T.C."/>
            <person name="Frisvad J.C."/>
            <person name="Nybo J.L."/>
            <person name="Theobald S."/>
            <person name="Kuo A."/>
            <person name="Bowyer P."/>
            <person name="Matsuda Y."/>
            <person name="Lyhne E.K."/>
            <person name="Kogle M.E."/>
            <person name="Clum A."/>
            <person name="Lipzen A."/>
            <person name="Salamov A."/>
            <person name="Ngan C.Y."/>
            <person name="Daum C."/>
            <person name="Chiniquy J."/>
            <person name="Barry K."/>
            <person name="LaButti K."/>
            <person name="Haridas S."/>
            <person name="Simmons B.A."/>
            <person name="Magnuson J.K."/>
            <person name="Mortensen U.H."/>
            <person name="Larsen T.O."/>
            <person name="Grigoriev I.V."/>
            <person name="Baker S.E."/>
            <person name="Andersen M.R."/>
            <person name="Nordberg H.P."/>
            <person name="Cantor M.N."/>
            <person name="Hua S.X."/>
        </authorList>
    </citation>
    <scope>NUCLEOTIDE SEQUENCE [LARGE SCALE GENOMIC DNA]</scope>
    <source>
        <strain evidence="4">IBT 19404</strain>
    </source>
</reference>
<dbReference type="Gene3D" id="1.10.10.1200">
    <property type="entry name" value="MAGE homology domain, winged helix WH1 motif"/>
    <property type="match status" value="1"/>
</dbReference>
<dbReference type="InterPro" id="IPR037445">
    <property type="entry name" value="MAGE"/>
</dbReference>
<protein>
    <submittedName>
        <fullName evidence="3">MAGE-domain-containing protein</fullName>
    </submittedName>
</protein>
<dbReference type="Gene3D" id="1.10.10.1210">
    <property type="entry name" value="MAGE homology domain, winged helix WH2 motif"/>
    <property type="match status" value="1"/>
</dbReference>
<evidence type="ECO:0000259" key="2">
    <source>
        <dbReference type="SMART" id="SM01373"/>
    </source>
</evidence>
<dbReference type="SMART" id="SM01373">
    <property type="entry name" value="MAGE"/>
    <property type="match status" value="1"/>
</dbReference>
<evidence type="ECO:0000256" key="1">
    <source>
        <dbReference type="SAM" id="MobiDB-lite"/>
    </source>
</evidence>
<feature type="compositionally biased region" description="Low complexity" evidence="1">
    <location>
        <begin position="193"/>
        <end position="206"/>
    </location>
</feature>
<accession>A0A2J5HVD2</accession>
<dbReference type="EMBL" id="KZ559538">
    <property type="protein sequence ID" value="PLN81345.1"/>
    <property type="molecule type" value="Genomic_DNA"/>
</dbReference>
<dbReference type="InterPro" id="IPR002190">
    <property type="entry name" value="MHD_dom"/>
</dbReference>
<proteinExistence type="predicted"/>
<dbReference type="InterPro" id="IPR041899">
    <property type="entry name" value="MAGE_WH2"/>
</dbReference>
<dbReference type="GO" id="GO:0005634">
    <property type="term" value="C:nucleus"/>
    <property type="evidence" value="ECO:0007669"/>
    <property type="project" value="TreeGrafter"/>
</dbReference>
<keyword evidence="4" id="KW-1185">Reference proteome</keyword>
<dbReference type="GO" id="GO:0006281">
    <property type="term" value="P:DNA repair"/>
    <property type="evidence" value="ECO:0007669"/>
    <property type="project" value="TreeGrafter"/>
</dbReference>
<gene>
    <name evidence="3" type="ORF">BDW42DRAFT_185532</name>
</gene>
<feature type="region of interest" description="Disordered" evidence="1">
    <location>
        <begin position="479"/>
        <end position="527"/>
    </location>
</feature>
<name>A0A2J5HVD2_9EURO</name>
<feature type="compositionally biased region" description="Low complexity" evidence="1">
    <location>
        <begin position="488"/>
        <end position="503"/>
    </location>
</feature>
<feature type="domain" description="MAGE" evidence="2">
    <location>
        <begin position="242"/>
        <end position="435"/>
    </location>
</feature>
<feature type="compositionally biased region" description="Acidic residues" evidence="1">
    <location>
        <begin position="518"/>
        <end position="527"/>
    </location>
</feature>
<dbReference type="AlphaFoldDB" id="A0A2J5HVD2"/>
<feature type="region of interest" description="Disordered" evidence="1">
    <location>
        <begin position="173"/>
        <end position="232"/>
    </location>
</feature>
<dbReference type="OrthoDB" id="205198at2759"/>
<dbReference type="InterPro" id="IPR041898">
    <property type="entry name" value="MAGE_WH1"/>
</dbReference>
<dbReference type="PANTHER" id="PTHR11736">
    <property type="entry name" value="MELANOMA-ASSOCIATED ANTIGEN MAGE ANTIGEN"/>
    <property type="match status" value="1"/>
</dbReference>
<feature type="compositionally biased region" description="Acidic residues" evidence="1">
    <location>
        <begin position="179"/>
        <end position="192"/>
    </location>
</feature>
<dbReference type="PANTHER" id="PTHR11736:SF14">
    <property type="entry name" value="NSE3 HOMOLOG, SMC5-SMC6 COMPLEX COMPONENT"/>
    <property type="match status" value="1"/>
</dbReference>
<organism evidence="3 4">
    <name type="scientific">Aspergillus taichungensis</name>
    <dbReference type="NCBI Taxonomy" id="482145"/>
    <lineage>
        <taxon>Eukaryota</taxon>
        <taxon>Fungi</taxon>
        <taxon>Dikarya</taxon>
        <taxon>Ascomycota</taxon>
        <taxon>Pezizomycotina</taxon>
        <taxon>Eurotiomycetes</taxon>
        <taxon>Eurotiomycetidae</taxon>
        <taxon>Eurotiales</taxon>
        <taxon>Aspergillaceae</taxon>
        <taxon>Aspergillus</taxon>
        <taxon>Aspergillus subgen. Circumdati</taxon>
    </lineage>
</organism>
<evidence type="ECO:0000313" key="4">
    <source>
        <dbReference type="Proteomes" id="UP000235023"/>
    </source>
</evidence>
<sequence>MPHAEQNTMTTNNINGGKAQSHFITHLTSYPIISDTIAVVRTNKYGAKSLTYVDEGYSRFAKPVLPYLSVPYSYVAPYLSRADALGEQGLVKIDGRFPILKEDTEKIRGTVFYPVHYVSDVRSHITDTYNAEYNKCGGDGLGARGKAVITTGLLLTSGTLDYVSHWLRERTVQAKDAVPESDSDSTSGEENDSGSSNASSPAAAAAAPPPRQRRRNDSPSDSEGSYDGASAPSSVDVMVKKLVRLALSSEYARLPIRRTDISAKVLGEQGTRQFKAVFEGAQQELKKRFGMEMTELPGREKVTLTQRRAAQKVERPSGNSNKSWILTSMLPSEYRTAEILTPARAPLESTYTGIYTFLVAVILLNGGSLPEQKLDRYLSRVNADTYTPVDRTDRLLQRLCKEGYLVRTREMDGGEEIIEYIVGPRGKIEVGTGGVAGLVREVYGRQGAVDGGEEGMTVAERIANEDLEARLASSLGIKQAAKRQEDNGAGARRSGGRMSAAPREASDEESGQEGGYGGEDDDEDESN</sequence>